<accession>A0A6G8AKK9</accession>
<dbReference type="AlphaFoldDB" id="A0A6G8AKK9"/>
<dbReference type="EMBL" id="CP049886">
    <property type="protein sequence ID" value="QIL45624.1"/>
    <property type="molecule type" value="Genomic_DNA"/>
</dbReference>
<dbReference type="InterPro" id="IPR014904">
    <property type="entry name" value="YkuJ-like"/>
</dbReference>
<dbReference type="Gene3D" id="3.30.720.20">
    <property type="entry name" value="Protein of unknown function DUF1797"/>
    <property type="match status" value="1"/>
</dbReference>
<dbReference type="RefSeq" id="WP_166006306.1">
    <property type="nucleotide sequence ID" value="NZ_CP049886.1"/>
</dbReference>
<protein>
    <submittedName>
        <fullName evidence="1">YkuJ family protein</fullName>
    </submittedName>
</protein>
<reference evidence="1 2" key="1">
    <citation type="submission" date="2020-03" db="EMBL/GenBank/DDBJ databases">
        <title>Vagococcus sp. nov., isolated from beetles.</title>
        <authorList>
            <person name="Hyun D.-W."/>
            <person name="Bae J.-W."/>
        </authorList>
    </citation>
    <scope>NUCLEOTIDE SEQUENCE [LARGE SCALE GENOMIC DNA]</scope>
    <source>
        <strain evidence="1 2">HDW17A</strain>
    </source>
</reference>
<keyword evidence="2" id="KW-1185">Reference proteome</keyword>
<dbReference type="Pfam" id="PF08796">
    <property type="entry name" value="DUF1797"/>
    <property type="match status" value="1"/>
</dbReference>
<evidence type="ECO:0000313" key="1">
    <source>
        <dbReference type="EMBL" id="QIL45624.1"/>
    </source>
</evidence>
<dbReference type="Proteomes" id="UP000500890">
    <property type="component" value="Chromosome"/>
</dbReference>
<dbReference type="InterPro" id="IPR038073">
    <property type="entry name" value="YkuJ-like_sf"/>
</dbReference>
<name>A0A6G8AKK9_9ENTE</name>
<dbReference type="PIRSF" id="PIRSF037356">
    <property type="entry name" value="DUF1797"/>
    <property type="match status" value="1"/>
</dbReference>
<gene>
    <name evidence="1" type="ORF">G7081_00245</name>
</gene>
<organism evidence="1 2">
    <name type="scientific">Vagococcus coleopterorum</name>
    <dbReference type="NCBI Taxonomy" id="2714946"/>
    <lineage>
        <taxon>Bacteria</taxon>
        <taxon>Bacillati</taxon>
        <taxon>Bacillota</taxon>
        <taxon>Bacilli</taxon>
        <taxon>Lactobacillales</taxon>
        <taxon>Enterococcaceae</taxon>
        <taxon>Vagococcus</taxon>
    </lineage>
</organism>
<evidence type="ECO:0000313" key="2">
    <source>
        <dbReference type="Proteomes" id="UP000500890"/>
    </source>
</evidence>
<dbReference type="KEGG" id="vah:G7081_00245"/>
<proteinExistence type="predicted"/>
<dbReference type="SUPFAM" id="SSF143567">
    <property type="entry name" value="YkuJ-like"/>
    <property type="match status" value="1"/>
</dbReference>
<sequence length="78" mass="8943">MKKSRLVAIVTRLEAMTEATDTAIQSRRFELEGDEKCTVSYDATTEMFELVETGTKQVYQFDNLDMVAIEIFELLQEA</sequence>